<proteinExistence type="predicted"/>
<comment type="caution">
    <text evidence="1">The sequence shown here is derived from an EMBL/GenBank/DDBJ whole genome shotgun (WGS) entry which is preliminary data.</text>
</comment>
<organism evidence="1 2">
    <name type="scientific">Shigella sonnei</name>
    <dbReference type="NCBI Taxonomy" id="624"/>
    <lineage>
        <taxon>Bacteria</taxon>
        <taxon>Pseudomonadati</taxon>
        <taxon>Pseudomonadota</taxon>
        <taxon>Gammaproteobacteria</taxon>
        <taxon>Enterobacterales</taxon>
        <taxon>Enterobacteriaceae</taxon>
        <taxon>Shigella</taxon>
    </lineage>
</organism>
<dbReference type="Pfam" id="PF21983">
    <property type="entry name" value="NikA-like"/>
    <property type="match status" value="1"/>
</dbReference>
<reference evidence="1 2" key="1">
    <citation type="submission" date="2018-06" db="EMBL/GenBank/DDBJ databases">
        <authorList>
            <consortium name="Pathogen Informatics"/>
            <person name="Doyle S."/>
        </authorList>
    </citation>
    <scope>NUCLEOTIDE SEQUENCE [LARGE SCALE GENOMIC DNA]</scope>
    <source>
        <strain evidence="1 2">4028STDY6275292</strain>
    </source>
</reference>
<accession>A0A8B4LDD4</accession>
<dbReference type="InterPro" id="IPR053842">
    <property type="entry name" value="NikA-like"/>
</dbReference>
<protein>
    <submittedName>
        <fullName evidence="1">Bacterial mobilisation protein (MobC)</fullName>
    </submittedName>
</protein>
<evidence type="ECO:0000313" key="1">
    <source>
        <dbReference type="EMBL" id="SRR19788.1"/>
    </source>
</evidence>
<evidence type="ECO:0000313" key="2">
    <source>
        <dbReference type="Proteomes" id="UP000251393"/>
    </source>
</evidence>
<name>A0A8B4LDD4_SHISO</name>
<gene>
    <name evidence="1" type="ORF">SAMEA3710766_01749</name>
</gene>
<dbReference type="Proteomes" id="UP000251393">
    <property type="component" value="Unassembled WGS sequence"/>
</dbReference>
<sequence>MKKQDKGKKAVASTSKVERKHVISLRLTDEEYQSFHEYFTSLEVSRSEFFRMVILNRLDDIPTLKQKRPVEYRELLRLFNKSSNNINQIAKKINTEYRNGFISESTYLRYLNVLVNIRDAFVAGINKC</sequence>
<dbReference type="AlphaFoldDB" id="A0A8B4LDD4"/>
<dbReference type="EMBL" id="UDYI01000034">
    <property type="protein sequence ID" value="SRR19788.1"/>
    <property type="molecule type" value="Genomic_DNA"/>
</dbReference>
<dbReference type="RefSeq" id="WP_021566153.1">
    <property type="nucleotide sequence ID" value="NZ_CATNTQ010000028.1"/>
</dbReference>